<reference evidence="2" key="1">
    <citation type="submission" date="2020-12" db="EMBL/GenBank/DDBJ databases">
        <title>WGS assembly of Carya illinoinensis cv. Pawnee.</title>
        <authorList>
            <person name="Platts A."/>
            <person name="Shu S."/>
            <person name="Wright S."/>
            <person name="Barry K."/>
            <person name="Edger P."/>
            <person name="Pires J.C."/>
            <person name="Schmutz J."/>
        </authorList>
    </citation>
    <scope>NUCLEOTIDE SEQUENCE</scope>
    <source>
        <tissue evidence="2">Leaf</tissue>
    </source>
</reference>
<proteinExistence type="predicted"/>
<evidence type="ECO:0000313" key="3">
    <source>
        <dbReference type="Proteomes" id="UP000811609"/>
    </source>
</evidence>
<dbReference type="Proteomes" id="UP000811609">
    <property type="component" value="Chromosome 14"/>
</dbReference>
<organism evidence="2 3">
    <name type="scientific">Carya illinoinensis</name>
    <name type="common">Pecan</name>
    <dbReference type="NCBI Taxonomy" id="32201"/>
    <lineage>
        <taxon>Eukaryota</taxon>
        <taxon>Viridiplantae</taxon>
        <taxon>Streptophyta</taxon>
        <taxon>Embryophyta</taxon>
        <taxon>Tracheophyta</taxon>
        <taxon>Spermatophyta</taxon>
        <taxon>Magnoliopsida</taxon>
        <taxon>eudicotyledons</taxon>
        <taxon>Gunneridae</taxon>
        <taxon>Pentapetalae</taxon>
        <taxon>rosids</taxon>
        <taxon>fabids</taxon>
        <taxon>Fagales</taxon>
        <taxon>Juglandaceae</taxon>
        <taxon>Carya</taxon>
    </lineage>
</organism>
<name>A0A8T1N9H4_CARIL</name>
<dbReference type="PANTHER" id="PTHR33334">
    <property type="entry name" value="PROTEIN LNK1"/>
    <property type="match status" value="1"/>
</dbReference>
<evidence type="ECO:0008006" key="4">
    <source>
        <dbReference type="Google" id="ProtNLM"/>
    </source>
</evidence>
<keyword evidence="3" id="KW-1185">Reference proteome</keyword>
<feature type="region of interest" description="Disordered" evidence="1">
    <location>
        <begin position="293"/>
        <end position="359"/>
    </location>
</feature>
<feature type="region of interest" description="Disordered" evidence="1">
    <location>
        <begin position="554"/>
        <end position="590"/>
    </location>
</feature>
<protein>
    <recommendedName>
        <fullName evidence="4">Protein LNK2</fullName>
    </recommendedName>
</protein>
<sequence>MFDWNDVELDMIWGEGGESGDHIVPYPEASQDYHDKKVCNQQAADIKPSEQRTAGATIALHGRRLESGSDLDTNANNASVFSADSWPDLSLSNAAKTDQDSMGAEVSNNLIGISKYKSSRDAEIFQNTHEDREQGDFVDYEWANIGSFDDFDRIFSNDDPIFGHSSIGNDDALWSSSKDVANSPVKNFPMSVDSTSLESEELRNSSEQLESKSKYLIHEDGSLPFGCVKSEDAALHDLKNAHAMSDPMEYTGNKRMPMVKKRIDMDMVEKTSAATCCLAAENVVNTNEFTDKGSRQTKSLKCRRKSGKNEGKTLSHLYGTWSPSRNPSRKFESQLAPSMLHSPPSSMLGQQRQLPGPESLQYGHVVNPFVAPSAYGNLMNHPAIPVHAHIQPMEQNHQPLLSGYDGTPGCANAVSKSVNTHVKPLTMTPQEKIEKLRRRQQIQAMLAIQKQQQQFSHQVPNTNNSITQRCLHESQTQHFEEADLEVEDISTTMDPNSPVEQDDSNTVSAALDDYSVDRILYKLQDTISKQLDMKLRLCIRDSMFRLAQSAMQRHYASDTSSNNKSSRDEDEVIAEDATNSTNRYSGLPDVETVTNPIDRTLAHLLFHSPLESPGKLPDTPESPKLIPWEQKVPGLVNLSIGCLPECTKSKENFPNQGATNPCTLSEPHQLKNSPCTNTLENASNIEPADGGTMAVEASK</sequence>
<dbReference type="PANTHER" id="PTHR33334:SF5">
    <property type="entry name" value="PROTEIN LNK2"/>
    <property type="match status" value="1"/>
</dbReference>
<dbReference type="GO" id="GO:0006355">
    <property type="term" value="P:regulation of DNA-templated transcription"/>
    <property type="evidence" value="ECO:0007669"/>
    <property type="project" value="InterPro"/>
</dbReference>
<evidence type="ECO:0000256" key="1">
    <source>
        <dbReference type="SAM" id="MobiDB-lite"/>
    </source>
</evidence>
<dbReference type="AlphaFoldDB" id="A0A8T1N9H4"/>
<dbReference type="GO" id="GO:0007623">
    <property type="term" value="P:circadian rhythm"/>
    <property type="evidence" value="ECO:0007669"/>
    <property type="project" value="InterPro"/>
</dbReference>
<feature type="compositionally biased region" description="Low complexity" evidence="1">
    <location>
        <begin position="337"/>
        <end position="348"/>
    </location>
</feature>
<dbReference type="InterPro" id="IPR039928">
    <property type="entry name" value="LNK"/>
</dbReference>
<comment type="caution">
    <text evidence="2">The sequence shown here is derived from an EMBL/GenBank/DDBJ whole genome shotgun (WGS) entry which is preliminary data.</text>
</comment>
<gene>
    <name evidence="2" type="ORF">CIPAW_14G006500</name>
</gene>
<dbReference type="EMBL" id="CM031822">
    <property type="protein sequence ID" value="KAG6628319.1"/>
    <property type="molecule type" value="Genomic_DNA"/>
</dbReference>
<accession>A0A8T1N9H4</accession>
<evidence type="ECO:0000313" key="2">
    <source>
        <dbReference type="EMBL" id="KAG6628319.1"/>
    </source>
</evidence>